<evidence type="ECO:0000256" key="8">
    <source>
        <dbReference type="ARBA" id="ARBA00047599"/>
    </source>
</evidence>
<evidence type="ECO:0000313" key="12">
    <source>
        <dbReference type="Proteomes" id="UP000194137"/>
    </source>
</evidence>
<proteinExistence type="inferred from homology"/>
<evidence type="ECO:0000313" key="11">
    <source>
        <dbReference type="EMBL" id="ARP97791.1"/>
    </source>
</evidence>
<reference evidence="11 12" key="1">
    <citation type="submission" date="2017-05" db="EMBL/GenBank/DDBJ databases">
        <title>Full genome sequence of Pseudorhodoplanes sinuspersici.</title>
        <authorList>
            <person name="Dastgheib S.M.M."/>
            <person name="Shavandi M."/>
            <person name="Tirandaz H."/>
        </authorList>
    </citation>
    <scope>NUCLEOTIDE SEQUENCE [LARGE SCALE GENOMIC DNA]</scope>
    <source>
        <strain evidence="11 12">RIPI110</strain>
    </source>
</reference>
<keyword evidence="6" id="KW-0560">Oxidoreductase</keyword>
<comment type="catalytic activity">
    <reaction evidence="8">
        <text>a quinone + NADH + H(+) = a quinol + NAD(+)</text>
        <dbReference type="Rhea" id="RHEA:46160"/>
        <dbReference type="ChEBI" id="CHEBI:15378"/>
        <dbReference type="ChEBI" id="CHEBI:24646"/>
        <dbReference type="ChEBI" id="CHEBI:57540"/>
        <dbReference type="ChEBI" id="CHEBI:57945"/>
        <dbReference type="ChEBI" id="CHEBI:132124"/>
        <dbReference type="EC" id="1.6.5.9"/>
    </reaction>
</comment>
<keyword evidence="4" id="KW-0274">FAD</keyword>
<dbReference type="InterPro" id="IPR054585">
    <property type="entry name" value="NDH2-like_C"/>
</dbReference>
<evidence type="ECO:0000259" key="9">
    <source>
        <dbReference type="Pfam" id="PF07992"/>
    </source>
</evidence>
<sequence length="440" mass="47451">MASEVAIQRPRVVIIGAGFGGLSAAKALAGKPFGVTLVDRYNYHLFQPLLYQVATAALSPADIASPIRTVFRRQPNVDVILANVSGIDVARNQVIAEGRSIPFDYLIVATGAQQAYFGHADWAQHAPGLKTIDDATYLRRRILLAFEKAEIEPDHDERRRLLNFVVVGGGPTGVELAGAIAELAKRALASDFRNIDPRSARIVLVEAGPRILTQFDESLSSSALQALEQLGVEVRSGTEVTGCDDAGVSMGDERIESRTILWAAGVEASPASRWLGAESDRAGRAKVEPDLSLPGRPHIFVIGDTASCVDAEGKPLPGVAPVAKQQGYYVAHAIAARAAGKSVPAFRYRDYGTLATIGRSRAVAQIGRIKLSGFAAWLLWCFAHIYFLIGFRNRLLVMVNWAWSFATFQRGARLITGIVGARIRDVKPEAVAKSSVREEA</sequence>
<name>A0A1W6ZKD1_9HYPH</name>
<dbReference type="PRINTS" id="PR00368">
    <property type="entry name" value="FADPNR"/>
</dbReference>
<protein>
    <recommendedName>
        <fullName evidence="2">NADH:ubiquinone reductase (non-electrogenic)</fullName>
        <ecNumber evidence="2">1.6.5.9</ecNumber>
    </recommendedName>
</protein>
<evidence type="ECO:0000256" key="3">
    <source>
        <dbReference type="ARBA" id="ARBA00022630"/>
    </source>
</evidence>
<dbReference type="PANTHER" id="PTHR43706:SF47">
    <property type="entry name" value="EXTERNAL NADH-UBIQUINONE OXIDOREDUCTASE 1, MITOCHONDRIAL-RELATED"/>
    <property type="match status" value="1"/>
</dbReference>
<dbReference type="PRINTS" id="PR00411">
    <property type="entry name" value="PNDRDTASEI"/>
</dbReference>
<dbReference type="STRING" id="1235591.CAK95_00865"/>
<dbReference type="EC" id="1.6.5.9" evidence="2"/>
<dbReference type="PANTHER" id="PTHR43706">
    <property type="entry name" value="NADH DEHYDROGENASE"/>
    <property type="match status" value="1"/>
</dbReference>
<dbReference type="KEGG" id="psin:CAK95_00865"/>
<dbReference type="InterPro" id="IPR023753">
    <property type="entry name" value="FAD/NAD-binding_dom"/>
</dbReference>
<evidence type="ECO:0000256" key="1">
    <source>
        <dbReference type="ARBA" id="ARBA00005272"/>
    </source>
</evidence>
<evidence type="ECO:0000259" key="10">
    <source>
        <dbReference type="Pfam" id="PF22366"/>
    </source>
</evidence>
<dbReference type="SUPFAM" id="SSF51905">
    <property type="entry name" value="FAD/NAD(P)-binding domain"/>
    <property type="match status" value="1"/>
</dbReference>
<accession>A0A1W6ZKD1</accession>
<dbReference type="AlphaFoldDB" id="A0A1W6ZKD1"/>
<dbReference type="GO" id="GO:0050136">
    <property type="term" value="F:NADH dehydrogenase (quinone) (non-electrogenic) activity"/>
    <property type="evidence" value="ECO:0007669"/>
    <property type="project" value="UniProtKB-EC"/>
</dbReference>
<dbReference type="Pfam" id="PF07992">
    <property type="entry name" value="Pyr_redox_2"/>
    <property type="match status" value="1"/>
</dbReference>
<comment type="similarity">
    <text evidence="1">Belongs to the NADH dehydrogenase family.</text>
</comment>
<dbReference type="EMBL" id="CP021112">
    <property type="protein sequence ID" value="ARP97791.1"/>
    <property type="molecule type" value="Genomic_DNA"/>
</dbReference>
<gene>
    <name evidence="11" type="ORF">CAK95_00865</name>
</gene>
<evidence type="ECO:0000256" key="7">
    <source>
        <dbReference type="ARBA" id="ARBA00023027"/>
    </source>
</evidence>
<keyword evidence="7" id="KW-0520">NAD</keyword>
<dbReference type="Gene3D" id="3.50.50.100">
    <property type="match status" value="1"/>
</dbReference>
<dbReference type="InterPro" id="IPR045024">
    <property type="entry name" value="NDH-2"/>
</dbReference>
<dbReference type="Pfam" id="PF22366">
    <property type="entry name" value="NDH2_C"/>
    <property type="match status" value="1"/>
</dbReference>
<dbReference type="OrthoDB" id="9781621at2"/>
<evidence type="ECO:0000256" key="4">
    <source>
        <dbReference type="ARBA" id="ARBA00022827"/>
    </source>
</evidence>
<keyword evidence="5" id="KW-0809">Transit peptide</keyword>
<feature type="domain" description="External alternative NADH-ubiquinone oxidoreductase-like C-terminal" evidence="10">
    <location>
        <begin position="352"/>
        <end position="403"/>
    </location>
</feature>
<dbReference type="Proteomes" id="UP000194137">
    <property type="component" value="Chromosome"/>
</dbReference>
<evidence type="ECO:0000256" key="2">
    <source>
        <dbReference type="ARBA" id="ARBA00012637"/>
    </source>
</evidence>
<organism evidence="11 12">
    <name type="scientific">Pseudorhodoplanes sinuspersici</name>
    <dbReference type="NCBI Taxonomy" id="1235591"/>
    <lineage>
        <taxon>Bacteria</taxon>
        <taxon>Pseudomonadati</taxon>
        <taxon>Pseudomonadota</taxon>
        <taxon>Alphaproteobacteria</taxon>
        <taxon>Hyphomicrobiales</taxon>
        <taxon>Pseudorhodoplanes</taxon>
    </lineage>
</organism>
<dbReference type="InterPro" id="IPR036188">
    <property type="entry name" value="FAD/NAD-bd_sf"/>
</dbReference>
<keyword evidence="12" id="KW-1185">Reference proteome</keyword>
<keyword evidence="3" id="KW-0285">Flavoprotein</keyword>
<evidence type="ECO:0000256" key="5">
    <source>
        <dbReference type="ARBA" id="ARBA00022946"/>
    </source>
</evidence>
<feature type="domain" description="FAD/NAD(P)-binding" evidence="9">
    <location>
        <begin position="11"/>
        <end position="327"/>
    </location>
</feature>
<dbReference type="RefSeq" id="WP_086086111.1">
    <property type="nucleotide sequence ID" value="NZ_CP021112.1"/>
</dbReference>
<evidence type="ECO:0000256" key="6">
    <source>
        <dbReference type="ARBA" id="ARBA00023002"/>
    </source>
</evidence>